<comment type="caution">
    <text evidence="1">The sequence shown here is derived from an EMBL/GenBank/DDBJ whole genome shotgun (WGS) entry which is preliminary data.</text>
</comment>
<evidence type="ECO:0000313" key="1">
    <source>
        <dbReference type="EMBL" id="PSN88251.1"/>
    </source>
</evidence>
<sequence length="69" mass="7732">SDYRAGALLALKQDSRSKNEFFVFAASDFPLVRGLPVGLWIDQRQNLGFSLILQETFSALGKLCDLLRN</sequence>
<name>A0A2R6APF7_9ARCH</name>
<gene>
    <name evidence="1" type="ORF">B9P99_05995</name>
</gene>
<protein>
    <submittedName>
        <fullName evidence="1">Uncharacterized protein</fullName>
    </submittedName>
</protein>
<reference evidence="1 2" key="1">
    <citation type="submission" date="2017-04" db="EMBL/GenBank/DDBJ databases">
        <title>Novel microbial lineages endemic to geothermal iron-oxide mats fill important gaps in the evolutionary history of Archaea.</title>
        <authorList>
            <person name="Jay Z.J."/>
            <person name="Beam J.P."/>
            <person name="Dlakic M."/>
            <person name="Rusch D.B."/>
            <person name="Kozubal M.A."/>
            <person name="Inskeep W.P."/>
        </authorList>
    </citation>
    <scope>NUCLEOTIDE SEQUENCE [LARGE SCALE GENOMIC DNA]</scope>
    <source>
        <strain evidence="1">OSP_B</strain>
    </source>
</reference>
<dbReference type="AlphaFoldDB" id="A0A2R6APF7"/>
<evidence type="ECO:0000313" key="2">
    <source>
        <dbReference type="Proteomes" id="UP000240838"/>
    </source>
</evidence>
<dbReference type="Proteomes" id="UP000240838">
    <property type="component" value="Unassembled WGS sequence"/>
</dbReference>
<organism evidence="1 2">
    <name type="scientific">Candidatus Marsarchaeota G1 archaeon OSP_B</name>
    <dbReference type="NCBI Taxonomy" id="1978153"/>
    <lineage>
        <taxon>Archaea</taxon>
        <taxon>Candidatus Marsarchaeota</taxon>
        <taxon>Candidatus Marsarchaeota group 1</taxon>
    </lineage>
</organism>
<feature type="non-terminal residue" evidence="1">
    <location>
        <position position="1"/>
    </location>
</feature>
<proteinExistence type="predicted"/>
<accession>A0A2R6APF7</accession>
<dbReference type="EMBL" id="NEXA01000244">
    <property type="protein sequence ID" value="PSN88251.1"/>
    <property type="molecule type" value="Genomic_DNA"/>
</dbReference>